<dbReference type="Proteomes" id="UP000009026">
    <property type="component" value="Chromosome"/>
</dbReference>
<reference evidence="2 3" key="1">
    <citation type="journal article" date="2016" name="PLoS ONE">
        <title>Complete Genome Sequence and Comparative Genomics of a Novel Myxobacterium Myxococcus hansupus.</title>
        <authorList>
            <person name="Sharma G."/>
            <person name="Narwani T."/>
            <person name="Subramanian S."/>
        </authorList>
    </citation>
    <scope>NUCLEOTIDE SEQUENCE [LARGE SCALE GENOMIC DNA]</scope>
    <source>
        <strain evidence="3">mixupus</strain>
    </source>
</reference>
<evidence type="ECO:0000313" key="3">
    <source>
        <dbReference type="Proteomes" id="UP000009026"/>
    </source>
</evidence>
<dbReference type="AlphaFoldDB" id="A0A0H4XFS2"/>
<feature type="compositionally biased region" description="Pro residues" evidence="1">
    <location>
        <begin position="134"/>
        <end position="151"/>
    </location>
</feature>
<evidence type="ECO:0008006" key="4">
    <source>
        <dbReference type="Google" id="ProtNLM"/>
    </source>
</evidence>
<feature type="region of interest" description="Disordered" evidence="1">
    <location>
        <begin position="1"/>
        <end position="86"/>
    </location>
</feature>
<dbReference type="OrthoDB" id="5382573at2"/>
<organism evidence="2 3">
    <name type="scientific">Pseudomyxococcus hansupus</name>
    <dbReference type="NCBI Taxonomy" id="1297742"/>
    <lineage>
        <taxon>Bacteria</taxon>
        <taxon>Pseudomonadati</taxon>
        <taxon>Myxococcota</taxon>
        <taxon>Myxococcia</taxon>
        <taxon>Myxococcales</taxon>
        <taxon>Cystobacterineae</taxon>
        <taxon>Myxococcaceae</taxon>
        <taxon>Pseudomyxococcus</taxon>
    </lineage>
</organism>
<name>A0A0H4XFS2_9BACT</name>
<dbReference type="PATRIC" id="fig|1297742.4.peg.3995"/>
<evidence type="ECO:0000256" key="1">
    <source>
        <dbReference type="SAM" id="MobiDB-lite"/>
    </source>
</evidence>
<feature type="region of interest" description="Disordered" evidence="1">
    <location>
        <begin position="100"/>
        <end position="176"/>
    </location>
</feature>
<keyword evidence="3" id="KW-1185">Reference proteome</keyword>
<dbReference type="EMBL" id="CP012109">
    <property type="protein sequence ID" value="AKQ67042.1"/>
    <property type="molecule type" value="Genomic_DNA"/>
</dbReference>
<evidence type="ECO:0000313" key="2">
    <source>
        <dbReference type="EMBL" id="AKQ67042.1"/>
    </source>
</evidence>
<proteinExistence type="predicted"/>
<protein>
    <recommendedName>
        <fullName evidence="4">Flagellar hook-length control protein FliK</fullName>
    </recommendedName>
</protein>
<dbReference type="KEGG" id="mym:A176_003954"/>
<sequence length="265" mass="28250">MKVDAQEPATGARQAKPSPDGERFKKTLEETQPRDAPKAPRRVPVGLPGAARLRPTPAATGVARAAGPVMAPQRGAISSPESLGRQRHAMHVEVQRLGAVRSEAQTQGQERTEHRLHDLIARELAKDSRATAAPTPPEPRATHGPPQPEPQRPANEAPHREGGLSGVGAMAGSGASSEHVHAPTRAEAALALIERIDVFVKSQRPALSMSLRGHLDATVEVERTGPREVALRIQGRRGPVAAEELGRLRDALEARGLKLSALRTD</sequence>
<gene>
    <name evidence="2" type="ORF">A176_003954</name>
</gene>
<feature type="compositionally biased region" description="Basic and acidic residues" evidence="1">
    <location>
        <begin position="110"/>
        <end position="129"/>
    </location>
</feature>
<feature type="compositionally biased region" description="Basic and acidic residues" evidence="1">
    <location>
        <begin position="19"/>
        <end position="38"/>
    </location>
</feature>
<accession>A0A0H4XFS2</accession>
<dbReference type="RefSeq" id="WP_002639805.1">
    <property type="nucleotide sequence ID" value="NZ_CP012109.1"/>
</dbReference>